<dbReference type="EMBL" id="BAAAYR010000004">
    <property type="protein sequence ID" value="GAA3573497.1"/>
    <property type="molecule type" value="Genomic_DNA"/>
</dbReference>
<comment type="caution">
    <text evidence="7">The sequence shown here is derived from an EMBL/GenBank/DDBJ whole genome shotgun (WGS) entry which is preliminary data.</text>
</comment>
<protein>
    <submittedName>
        <fullName evidence="7">FAD-binding oxidoreductase</fullName>
    </submittedName>
</protein>
<comment type="cofactor">
    <cofactor evidence="1">
        <name>FAD</name>
        <dbReference type="ChEBI" id="CHEBI:57692"/>
    </cofactor>
</comment>
<dbReference type="PANTHER" id="PTHR42973:SF39">
    <property type="entry name" value="FAD-BINDING PCMH-TYPE DOMAIN-CONTAINING PROTEIN"/>
    <property type="match status" value="1"/>
</dbReference>
<dbReference type="Gene3D" id="3.30.43.10">
    <property type="entry name" value="Uridine Diphospho-n-acetylenolpyruvylglucosamine Reductase, domain 2"/>
    <property type="match status" value="1"/>
</dbReference>
<dbReference type="InterPro" id="IPR016166">
    <property type="entry name" value="FAD-bd_PCMH"/>
</dbReference>
<dbReference type="InterPro" id="IPR016169">
    <property type="entry name" value="FAD-bd_PCMH_sub2"/>
</dbReference>
<dbReference type="Pfam" id="PF01565">
    <property type="entry name" value="FAD_binding_4"/>
    <property type="match status" value="1"/>
</dbReference>
<dbReference type="PANTHER" id="PTHR42973">
    <property type="entry name" value="BINDING OXIDOREDUCTASE, PUTATIVE (AFU_ORTHOLOGUE AFUA_1G17690)-RELATED"/>
    <property type="match status" value="1"/>
</dbReference>
<dbReference type="InterPro" id="IPR036318">
    <property type="entry name" value="FAD-bd_PCMH-like_sf"/>
</dbReference>
<dbReference type="Proteomes" id="UP001500767">
    <property type="component" value="Unassembled WGS sequence"/>
</dbReference>
<proteinExistence type="inferred from homology"/>
<evidence type="ECO:0000259" key="6">
    <source>
        <dbReference type="PROSITE" id="PS51387"/>
    </source>
</evidence>
<reference evidence="8" key="1">
    <citation type="journal article" date="2019" name="Int. J. Syst. Evol. Microbiol.">
        <title>The Global Catalogue of Microorganisms (GCM) 10K type strain sequencing project: providing services to taxonomists for standard genome sequencing and annotation.</title>
        <authorList>
            <consortium name="The Broad Institute Genomics Platform"/>
            <consortium name="The Broad Institute Genome Sequencing Center for Infectious Disease"/>
            <person name="Wu L."/>
            <person name="Ma J."/>
        </authorList>
    </citation>
    <scope>NUCLEOTIDE SEQUENCE [LARGE SCALE GENOMIC DNA]</scope>
    <source>
        <strain evidence="8">JCM 16540</strain>
    </source>
</reference>
<keyword evidence="5" id="KW-0560">Oxidoreductase</keyword>
<keyword evidence="4" id="KW-0274">FAD</keyword>
<evidence type="ECO:0000256" key="2">
    <source>
        <dbReference type="ARBA" id="ARBA00005466"/>
    </source>
</evidence>
<evidence type="ECO:0000256" key="4">
    <source>
        <dbReference type="ARBA" id="ARBA00022827"/>
    </source>
</evidence>
<feature type="domain" description="FAD-binding PCMH-type" evidence="6">
    <location>
        <begin position="43"/>
        <end position="211"/>
    </location>
</feature>
<dbReference type="InterPro" id="IPR016167">
    <property type="entry name" value="FAD-bd_PCMH_sub1"/>
</dbReference>
<evidence type="ECO:0000256" key="5">
    <source>
        <dbReference type="ARBA" id="ARBA00023002"/>
    </source>
</evidence>
<keyword evidence="3" id="KW-0285">Flavoprotein</keyword>
<organism evidence="7 8">
    <name type="scientific">Microlunatus spumicola</name>
    <dbReference type="NCBI Taxonomy" id="81499"/>
    <lineage>
        <taxon>Bacteria</taxon>
        <taxon>Bacillati</taxon>
        <taxon>Actinomycetota</taxon>
        <taxon>Actinomycetes</taxon>
        <taxon>Propionibacteriales</taxon>
        <taxon>Propionibacteriaceae</taxon>
        <taxon>Microlunatus</taxon>
    </lineage>
</organism>
<dbReference type="PROSITE" id="PS51387">
    <property type="entry name" value="FAD_PCMH"/>
    <property type="match status" value="1"/>
</dbReference>
<gene>
    <name evidence="7" type="ORF">GCM10022197_32900</name>
</gene>
<keyword evidence="8" id="KW-1185">Reference proteome</keyword>
<dbReference type="RefSeq" id="WP_204910016.1">
    <property type="nucleotide sequence ID" value="NZ_BAAAYR010000004.1"/>
</dbReference>
<accession>A0ABP6XW44</accession>
<dbReference type="Gene3D" id="3.30.465.10">
    <property type="match status" value="1"/>
</dbReference>
<sequence>MSQTTVDRAVDERLALITDAGLVAHGRGSAAYDALVTGFNLDQSVSPVVVVRPRDAADVAALVRLANEHGFGVGVRLTGHGLSPALDDQVMVHTGDLAELHVDAEGRWARIGAGVVWQRVLDEAAAHGLGAIAGSAPSVGVVGYTTGGGLSPVGRTYGLAVDHVRSFDVVTGDGVLRRASATEDPELFWALKGGRGTAGIVTALELDLLPLAELYGGAVFFDGADAATVLRTWNAWSAELPPEATTSIAFLRLPPLPDLPPPLAGRFTVSVRFAWAGPLDEGAAVLAPMRAAATPVLDGVGRLPFAAFGAIHTDPADPMPVVEDHTLLAGLPDEAVDALLARVGPEADCPQLLVELRQLGGAYRTGPDAAFAHRDAAFTVHTVGLAVPPVREAALAHNGALLAALAPWSTGGRLPNFASRTDAGWYRAVYGEAGVARLRAVVLAHDPRNVLAGGRALRAATD</sequence>
<dbReference type="InterPro" id="IPR050416">
    <property type="entry name" value="FAD-linked_Oxidoreductase"/>
</dbReference>
<dbReference type="Gene3D" id="3.40.462.20">
    <property type="match status" value="1"/>
</dbReference>
<evidence type="ECO:0000256" key="3">
    <source>
        <dbReference type="ARBA" id="ARBA00022630"/>
    </source>
</evidence>
<dbReference type="InterPro" id="IPR006094">
    <property type="entry name" value="Oxid_FAD_bind_N"/>
</dbReference>
<name>A0ABP6XW44_9ACTN</name>
<evidence type="ECO:0000313" key="8">
    <source>
        <dbReference type="Proteomes" id="UP001500767"/>
    </source>
</evidence>
<evidence type="ECO:0000256" key="1">
    <source>
        <dbReference type="ARBA" id="ARBA00001974"/>
    </source>
</evidence>
<evidence type="ECO:0000313" key="7">
    <source>
        <dbReference type="EMBL" id="GAA3573497.1"/>
    </source>
</evidence>
<dbReference type="SUPFAM" id="SSF56176">
    <property type="entry name" value="FAD-binding/transporter-associated domain-like"/>
    <property type="match status" value="1"/>
</dbReference>
<comment type="similarity">
    <text evidence="2">Belongs to the oxygen-dependent FAD-linked oxidoreductase family.</text>
</comment>